<dbReference type="EMBL" id="GBXM01048818">
    <property type="protein sequence ID" value="JAH59759.1"/>
    <property type="molecule type" value="Transcribed_RNA"/>
</dbReference>
<proteinExistence type="predicted"/>
<dbReference type="AlphaFoldDB" id="A0A0E9SB00"/>
<evidence type="ECO:0000313" key="1">
    <source>
        <dbReference type="EMBL" id="JAH38584.1"/>
    </source>
</evidence>
<reference evidence="1" key="2">
    <citation type="journal article" date="2015" name="Fish Shellfish Immunol.">
        <title>Early steps in the European eel (Anguilla anguilla)-Vibrio vulnificus interaction in the gills: Role of the RtxA13 toxin.</title>
        <authorList>
            <person name="Callol A."/>
            <person name="Pajuelo D."/>
            <person name="Ebbesson L."/>
            <person name="Teles M."/>
            <person name="MacKenzie S."/>
            <person name="Amaro C."/>
        </authorList>
    </citation>
    <scope>NUCLEOTIDE SEQUENCE</scope>
</reference>
<dbReference type="EMBL" id="GBXM01069993">
    <property type="protein sequence ID" value="JAH38584.1"/>
    <property type="molecule type" value="Transcribed_RNA"/>
</dbReference>
<accession>A0A0E9SB00</accession>
<name>A0A0E9SB00_ANGAN</name>
<dbReference type="EMBL" id="GBXM01025719">
    <property type="protein sequence ID" value="JAH82858.1"/>
    <property type="molecule type" value="Transcribed_RNA"/>
</dbReference>
<protein>
    <submittedName>
        <fullName evidence="1">Uncharacterized protein</fullName>
    </submittedName>
</protein>
<organism evidence="1">
    <name type="scientific">Anguilla anguilla</name>
    <name type="common">European freshwater eel</name>
    <name type="synonym">Muraena anguilla</name>
    <dbReference type="NCBI Taxonomy" id="7936"/>
    <lineage>
        <taxon>Eukaryota</taxon>
        <taxon>Metazoa</taxon>
        <taxon>Chordata</taxon>
        <taxon>Craniata</taxon>
        <taxon>Vertebrata</taxon>
        <taxon>Euteleostomi</taxon>
        <taxon>Actinopterygii</taxon>
        <taxon>Neopterygii</taxon>
        <taxon>Teleostei</taxon>
        <taxon>Anguilliformes</taxon>
        <taxon>Anguillidae</taxon>
        <taxon>Anguilla</taxon>
    </lineage>
</organism>
<sequence length="38" mass="4662">MLVIKWNLYNHKRTENTQKNSAKYQRALVVRQHRNPIL</sequence>
<reference evidence="1" key="1">
    <citation type="submission" date="2014-11" db="EMBL/GenBank/DDBJ databases">
        <authorList>
            <person name="Amaro Gonzalez C."/>
        </authorList>
    </citation>
    <scope>NUCLEOTIDE SEQUENCE</scope>
</reference>